<feature type="signal peptide" evidence="3">
    <location>
        <begin position="1"/>
        <end position="27"/>
    </location>
</feature>
<dbReference type="OrthoDB" id="1969921at2"/>
<dbReference type="EMBL" id="QJKH01000003">
    <property type="protein sequence ID" value="PXX80503.1"/>
    <property type="molecule type" value="Genomic_DNA"/>
</dbReference>
<evidence type="ECO:0000256" key="3">
    <source>
        <dbReference type="SAM" id="SignalP"/>
    </source>
</evidence>
<dbReference type="Gene3D" id="2.10.270.10">
    <property type="entry name" value="Cholin Binding"/>
    <property type="match status" value="1"/>
</dbReference>
<keyword evidence="5" id="KW-1185">Reference proteome</keyword>
<gene>
    <name evidence="4" type="ORF">DES51_10396</name>
</gene>
<protein>
    <submittedName>
        <fullName evidence="4">Uncharacterized protein</fullName>
    </submittedName>
</protein>
<feature type="region of interest" description="Disordered" evidence="2">
    <location>
        <begin position="1304"/>
        <end position="1323"/>
    </location>
</feature>
<dbReference type="SUPFAM" id="SSF69360">
    <property type="entry name" value="Cell wall binding repeat"/>
    <property type="match status" value="1"/>
</dbReference>
<evidence type="ECO:0000313" key="4">
    <source>
        <dbReference type="EMBL" id="PXX80503.1"/>
    </source>
</evidence>
<dbReference type="STRING" id="1034346.GCA_000313565_02081"/>
<evidence type="ECO:0000256" key="1">
    <source>
        <dbReference type="ARBA" id="ARBA00022737"/>
    </source>
</evidence>
<keyword evidence="3" id="KW-0732">Signal</keyword>
<name>A0A318L4V1_9FIRM</name>
<dbReference type="RefSeq" id="WP_022938386.1">
    <property type="nucleotide sequence ID" value="NZ_CABKRQ010000005.1"/>
</dbReference>
<organism evidence="4 5">
    <name type="scientific">Dielma fastidiosa</name>
    <dbReference type="NCBI Taxonomy" id="1034346"/>
    <lineage>
        <taxon>Bacteria</taxon>
        <taxon>Bacillati</taxon>
        <taxon>Bacillota</taxon>
        <taxon>Erysipelotrichia</taxon>
        <taxon>Erysipelotrichales</taxon>
        <taxon>Erysipelotrichaceae</taxon>
        <taxon>Dielma</taxon>
    </lineage>
</organism>
<proteinExistence type="predicted"/>
<sequence length="1510" mass="162267">MKRIGRIFCSSFLSVLLVLSECPTVSAEDSKKEENVIEDIQRITEFVGYEPNENKPYMNFMVNAEEKENLMLPESLDVWIENSSEPEKLMVNWDIKTETYDQIVYVPKWDETLYQLSDELLQGQDALPYIVVNVENQMQNNELIVYDNKAIEKTVGSEVNADYANFIELFNDSLLSGDVIVKLNSDVTETRNASTGAFEIPDRITSLTIDSDTDGTPRTLSISGNGALLNIYVNGKKLYVGKDIKISNDGIYNSDIYGGGYEEDIIGSPEIEFYGRLESSGSIYGGGYNHKVTGDIKLIVGGYVGWSLIGGGHAEPDKNQSLSTINADVTGNIEIQLLKDGHVHNVLYGGGYATSEQSGTYSANVSGNIKLDINGDVYCLNDAIVGGGAAKAETCKTMTLNANVGGDITLNFGEDAQSGNGKYMGAGLHIIGGGLASGNSNYNDGTGDWNIVTNAVVSGDVKIKVDKDSAAGESQLNERTIYYLYAGGNADGRGANANVLGSTYVQCGRGPALSSSFLAAGGHAAFGGTADVKKTTNITIVPIDNQFEGYENTPAIYGGGKADGNYDLANQTLDLRISQANVGGSKIEIKAGSTISTYDTDRGASIVGGGLASGNATNDSYGDTFDMCPAIAKVLGDISINIADDIEFNEGMVGGGIVVRAGDASVDGSINITIKDNCIFNKDYVGAGKVVRVTSSLNAKALSNVEGNITSTFGKNIEFKQSYYGGGFTEGANSSASVGGKITTSFTGGVSVGANYAAAGYAKNPNTTANVAGGLDYTINGDFSCANYYGAGYLYNSASSADIGTKDNPVSVKTTFKGNGTNTMRTSSSGIWLYNGGYAQFGGGTVNIYGNLSLTFDGTIPQETLIIGGYGKQTTNADIIGNIEFTMQNLDNPMSYSIYGGGYAATGGTANITGNVTTKYNNSTINGAIYGGGRNADAKAGTNADITGNMKMIFTNTVLSSAYGGSMGADGNNAIINGTSIIELKEGNTVKQQLYAGGYYYSSLDNMEFHVTGIQNSPITFTGSGAYATSVVNNDIKLFIGDGTTETILNSEYILNVNEVIVTDNAVLKLSEKGSDGSNNQYNLFFDVEELTIQPGGKLDLTNSSTAQNDSILGNYIGGGTLRLEDGKTFTIGGTASGTTTVEIDGTPVVDQTYITVTGGGTESFTYDSDEYELRNDEASAPHKWKYVKSEIVAPHNSVTGIVNDSEYTKGDKISFTAIGDGMNVTSPQTNAVRWLPVKWQVLTENSFNEAGPYTGEIDTSTLSVGSNTLNVVFQKQKYDGSVWNDVTGEDTLTITFKIKEKTSSDLPSGGGGGGSSAPSSKADGFVEEKNKTYYYNNGKQVESGFILLDKDEKLVAAVKPEQLSVISEIAEAVYFIKDDKTVAKQEWVILDEFNNLVNTRPFDQLITDYGDKYKVYAAREDGRLVQSWLEVNGIWYYFKEDYTARYQYWQAHWNDWYLFENYTYVTNRWHPTSEGRWYYLDSEGRMVRNQWVDDCWINEDGIYWSPLYN</sequence>
<comment type="caution">
    <text evidence="4">The sequence shown here is derived from an EMBL/GenBank/DDBJ whole genome shotgun (WGS) entry which is preliminary data.</text>
</comment>
<dbReference type="Proteomes" id="UP000247612">
    <property type="component" value="Unassembled WGS sequence"/>
</dbReference>
<keyword evidence="1" id="KW-0677">Repeat</keyword>
<dbReference type="Pfam" id="PF19085">
    <property type="entry name" value="Choline_bind_2"/>
    <property type="match status" value="1"/>
</dbReference>
<reference evidence="4 5" key="1">
    <citation type="submission" date="2018-05" db="EMBL/GenBank/DDBJ databases">
        <title>Genomic Encyclopedia of Type Strains, Phase IV (KMG-IV): sequencing the most valuable type-strain genomes for metagenomic binning, comparative biology and taxonomic classification.</title>
        <authorList>
            <person name="Goeker M."/>
        </authorList>
    </citation>
    <scope>NUCLEOTIDE SEQUENCE [LARGE SCALE GENOMIC DNA]</scope>
    <source>
        <strain evidence="4 5">JC118</strain>
    </source>
</reference>
<dbReference type="InterPro" id="IPR018337">
    <property type="entry name" value="Cell_wall/Cho-bd_repeat"/>
</dbReference>
<evidence type="ECO:0000313" key="5">
    <source>
        <dbReference type="Proteomes" id="UP000247612"/>
    </source>
</evidence>
<evidence type="ECO:0000256" key="2">
    <source>
        <dbReference type="SAM" id="MobiDB-lite"/>
    </source>
</evidence>
<feature type="chain" id="PRO_5016449960" evidence="3">
    <location>
        <begin position="28"/>
        <end position="1510"/>
    </location>
</feature>
<accession>A0A318L4V1</accession>